<gene>
    <name evidence="9" type="ORF">GHYDROH2_14400</name>
</gene>
<evidence type="ECO:0000256" key="4">
    <source>
        <dbReference type="ARBA" id="ARBA00022989"/>
    </source>
</evidence>
<dbReference type="InterPro" id="IPR051258">
    <property type="entry name" value="Diverse_Substrate_Transporter"/>
</dbReference>
<dbReference type="PANTHER" id="PTHR42920:SF11">
    <property type="entry name" value="INNER MEMBRANE PROTEIN YTFF"/>
    <property type="match status" value="1"/>
</dbReference>
<dbReference type="InterPro" id="IPR000620">
    <property type="entry name" value="EamA_dom"/>
</dbReference>
<proteinExistence type="predicted"/>
<evidence type="ECO:0000313" key="10">
    <source>
        <dbReference type="Proteomes" id="UP001144352"/>
    </source>
</evidence>
<feature type="transmembrane region" description="Helical" evidence="7">
    <location>
        <begin position="70"/>
        <end position="89"/>
    </location>
</feature>
<feature type="transmembrane region" description="Helical" evidence="7">
    <location>
        <begin position="148"/>
        <end position="166"/>
    </location>
</feature>
<keyword evidence="2" id="KW-1003">Cell membrane</keyword>
<reference evidence="9" key="1">
    <citation type="submission" date="2022-12" db="EMBL/GenBank/DDBJ databases">
        <title>Reference genome sequencing for broad-spectrum identification of bacterial and archaeal isolates by mass spectrometry.</title>
        <authorList>
            <person name="Sekiguchi Y."/>
            <person name="Tourlousse D.M."/>
        </authorList>
    </citation>
    <scope>NUCLEOTIDE SEQUENCE</scope>
    <source>
        <strain evidence="9">H2</strain>
    </source>
</reference>
<feature type="transmembrane region" description="Helical" evidence="7">
    <location>
        <begin position="32"/>
        <end position="50"/>
    </location>
</feature>
<dbReference type="GO" id="GO:0005886">
    <property type="term" value="C:plasma membrane"/>
    <property type="evidence" value="ECO:0007669"/>
    <property type="project" value="UniProtKB-SubCell"/>
</dbReference>
<evidence type="ECO:0000259" key="8">
    <source>
        <dbReference type="Pfam" id="PF00892"/>
    </source>
</evidence>
<keyword evidence="4 7" id="KW-1133">Transmembrane helix</keyword>
<keyword evidence="3 7" id="KW-0812">Transmembrane</keyword>
<dbReference type="PANTHER" id="PTHR42920">
    <property type="entry name" value="OS03G0707200 PROTEIN-RELATED"/>
    <property type="match status" value="1"/>
</dbReference>
<dbReference type="Gene3D" id="1.10.3730.20">
    <property type="match status" value="1"/>
</dbReference>
<comment type="subcellular location">
    <subcellularLocation>
        <location evidence="1">Cell membrane</location>
        <topology evidence="1">Multi-pass membrane protein</topology>
    </subcellularLocation>
</comment>
<feature type="transmembrane region" description="Helical" evidence="7">
    <location>
        <begin position="242"/>
        <end position="260"/>
    </location>
</feature>
<accession>A0A9W6FZG2</accession>
<protein>
    <submittedName>
        <fullName evidence="9">Membrane protein</fullName>
    </submittedName>
</protein>
<evidence type="ECO:0000256" key="7">
    <source>
        <dbReference type="SAM" id="Phobius"/>
    </source>
</evidence>
<feature type="region of interest" description="Disordered" evidence="6">
    <location>
        <begin position="289"/>
        <end position="346"/>
    </location>
</feature>
<evidence type="ECO:0000313" key="9">
    <source>
        <dbReference type="EMBL" id="GLI37939.1"/>
    </source>
</evidence>
<evidence type="ECO:0000256" key="5">
    <source>
        <dbReference type="ARBA" id="ARBA00023136"/>
    </source>
</evidence>
<evidence type="ECO:0000256" key="2">
    <source>
        <dbReference type="ARBA" id="ARBA00022475"/>
    </source>
</evidence>
<comment type="caution">
    <text evidence="9">The sequence shown here is derived from an EMBL/GenBank/DDBJ whole genome shotgun (WGS) entry which is preliminary data.</text>
</comment>
<evidence type="ECO:0000256" key="1">
    <source>
        <dbReference type="ARBA" id="ARBA00004651"/>
    </source>
</evidence>
<dbReference type="InterPro" id="IPR037185">
    <property type="entry name" value="EmrE-like"/>
</dbReference>
<name>A0A9W6FZG2_9BACT</name>
<feature type="compositionally biased region" description="Basic and acidic residues" evidence="6">
    <location>
        <begin position="289"/>
        <end position="340"/>
    </location>
</feature>
<feature type="transmembrane region" description="Helical" evidence="7">
    <location>
        <begin position="101"/>
        <end position="118"/>
    </location>
</feature>
<feature type="transmembrane region" description="Helical" evidence="7">
    <location>
        <begin position="178"/>
        <end position="199"/>
    </location>
</feature>
<feature type="transmembrane region" description="Helical" evidence="7">
    <location>
        <begin position="211"/>
        <end position="230"/>
    </location>
</feature>
<feature type="domain" description="EamA" evidence="8">
    <location>
        <begin position="154"/>
        <end position="282"/>
    </location>
</feature>
<dbReference type="EMBL" id="BSDS01000001">
    <property type="protein sequence ID" value="GLI37939.1"/>
    <property type="molecule type" value="Genomic_DNA"/>
</dbReference>
<dbReference type="SUPFAM" id="SSF103481">
    <property type="entry name" value="Multidrug resistance efflux transporter EmrE"/>
    <property type="match status" value="2"/>
</dbReference>
<sequence>MYSGQFLAVISAALFGISPVLCKLVIGEMSPALLAGLLYLGSGVGLHFLLLFQGKKSIEEVRRLSPKQRLALLGSILSGGIVAPLFLAYGIKFGTASEVSLLLNFETVATTLIAWFVFKEHVGPGVWGGKALIVLGSVFVILKTEGTLAFSFAGLLVILACAFWGIDNNLTRDIEELPATVLASIKGFGAGTFNTLLALALSTGTATVPQVAGSLLIGAMSYGMSLVLFVEALRRIGSARTSTLFAIGPFIGTFLSVIILGERPPATYWVAASLMLAGIALLQREMHGHPHTHEELSHSHKHLHDEHHQHGHAEGEGTEPHDHPHMHEPITHSHVHWPDIHHRHSH</sequence>
<feature type="domain" description="EamA" evidence="8">
    <location>
        <begin position="3"/>
        <end position="141"/>
    </location>
</feature>
<keyword evidence="10" id="KW-1185">Reference proteome</keyword>
<organism evidence="9 10">
    <name type="scientific">Geobacter hydrogenophilus</name>
    <dbReference type="NCBI Taxonomy" id="40983"/>
    <lineage>
        <taxon>Bacteria</taxon>
        <taxon>Pseudomonadati</taxon>
        <taxon>Thermodesulfobacteriota</taxon>
        <taxon>Desulfuromonadia</taxon>
        <taxon>Geobacterales</taxon>
        <taxon>Geobacteraceae</taxon>
        <taxon>Geobacter</taxon>
    </lineage>
</organism>
<evidence type="ECO:0000256" key="3">
    <source>
        <dbReference type="ARBA" id="ARBA00022692"/>
    </source>
</evidence>
<keyword evidence="5 7" id="KW-0472">Membrane</keyword>
<dbReference type="Proteomes" id="UP001144352">
    <property type="component" value="Unassembled WGS sequence"/>
</dbReference>
<feature type="transmembrane region" description="Helical" evidence="7">
    <location>
        <begin position="125"/>
        <end position="142"/>
    </location>
</feature>
<evidence type="ECO:0000256" key="6">
    <source>
        <dbReference type="SAM" id="MobiDB-lite"/>
    </source>
</evidence>
<dbReference type="Pfam" id="PF00892">
    <property type="entry name" value="EamA"/>
    <property type="match status" value="2"/>
</dbReference>
<dbReference type="RefSeq" id="WP_214185578.1">
    <property type="nucleotide sequence ID" value="NZ_BSDS01000001.1"/>
</dbReference>
<dbReference type="AlphaFoldDB" id="A0A9W6FZG2"/>
<feature type="transmembrane region" description="Helical" evidence="7">
    <location>
        <begin position="266"/>
        <end position="282"/>
    </location>
</feature>